<dbReference type="Proteomes" id="UP001159363">
    <property type="component" value="Chromosome 6"/>
</dbReference>
<organism evidence="1 2">
    <name type="scientific">Dryococelus australis</name>
    <dbReference type="NCBI Taxonomy" id="614101"/>
    <lineage>
        <taxon>Eukaryota</taxon>
        <taxon>Metazoa</taxon>
        <taxon>Ecdysozoa</taxon>
        <taxon>Arthropoda</taxon>
        <taxon>Hexapoda</taxon>
        <taxon>Insecta</taxon>
        <taxon>Pterygota</taxon>
        <taxon>Neoptera</taxon>
        <taxon>Polyneoptera</taxon>
        <taxon>Phasmatodea</taxon>
        <taxon>Verophasmatodea</taxon>
        <taxon>Anareolatae</taxon>
        <taxon>Phasmatidae</taxon>
        <taxon>Eurycanthinae</taxon>
        <taxon>Dryococelus</taxon>
    </lineage>
</organism>
<protein>
    <submittedName>
        <fullName evidence="1">Uncharacterized protein</fullName>
    </submittedName>
</protein>
<evidence type="ECO:0000313" key="2">
    <source>
        <dbReference type="Proteomes" id="UP001159363"/>
    </source>
</evidence>
<sequence>MSIPSEIMVLETAIHQHQSLYESMCQAYTEVSAAVINCDPCLLPAMPWSQCHLTPRQGATLLLLKSMLCPRNNWMSEIHMPLI</sequence>
<reference evidence="1 2" key="1">
    <citation type="submission" date="2023-02" db="EMBL/GenBank/DDBJ databases">
        <title>LHISI_Scaffold_Assembly.</title>
        <authorList>
            <person name="Stuart O.P."/>
            <person name="Cleave R."/>
            <person name="Magrath M.J.L."/>
            <person name="Mikheyev A.S."/>
        </authorList>
    </citation>
    <scope>NUCLEOTIDE SEQUENCE [LARGE SCALE GENOMIC DNA]</scope>
    <source>
        <strain evidence="1">Daus_M_001</strain>
        <tissue evidence="1">Leg muscle</tissue>
    </source>
</reference>
<dbReference type="EMBL" id="JARBHB010000007">
    <property type="protein sequence ID" value="KAJ8878377.1"/>
    <property type="molecule type" value="Genomic_DNA"/>
</dbReference>
<gene>
    <name evidence="1" type="ORF">PR048_018954</name>
</gene>
<keyword evidence="2" id="KW-1185">Reference proteome</keyword>
<evidence type="ECO:0000313" key="1">
    <source>
        <dbReference type="EMBL" id="KAJ8878377.1"/>
    </source>
</evidence>
<accession>A0ABQ9H295</accession>
<proteinExistence type="predicted"/>
<comment type="caution">
    <text evidence="1">The sequence shown here is derived from an EMBL/GenBank/DDBJ whole genome shotgun (WGS) entry which is preliminary data.</text>
</comment>
<name>A0ABQ9H295_9NEOP</name>